<organism evidence="1 2">
    <name type="scientific">Steinernema glaseri</name>
    <dbReference type="NCBI Taxonomy" id="37863"/>
    <lineage>
        <taxon>Eukaryota</taxon>
        <taxon>Metazoa</taxon>
        <taxon>Ecdysozoa</taxon>
        <taxon>Nematoda</taxon>
        <taxon>Chromadorea</taxon>
        <taxon>Rhabditida</taxon>
        <taxon>Tylenchina</taxon>
        <taxon>Panagrolaimomorpha</taxon>
        <taxon>Strongyloidoidea</taxon>
        <taxon>Steinernematidae</taxon>
        <taxon>Steinernema</taxon>
    </lineage>
</organism>
<proteinExistence type="predicted"/>
<evidence type="ECO:0000313" key="1">
    <source>
        <dbReference type="Proteomes" id="UP000095287"/>
    </source>
</evidence>
<evidence type="ECO:0000313" key="2">
    <source>
        <dbReference type="WBParaSite" id="L893_g15084.t1"/>
    </source>
</evidence>
<sequence length="117" mass="12825">MLLCLVLLKRKYHGTLLNAVLMKNHPPLIPISRANGNEPMAPVAARIVAAVHTSPPVRHPLHHLPSPPLTQPVLIPKPMPQLKYLEIVHSPKVPLVELDSTLNGVNIHGFLLAQIIP</sequence>
<protein>
    <submittedName>
        <fullName evidence="2">Uncharacterized protein</fullName>
    </submittedName>
</protein>
<dbReference type="AlphaFoldDB" id="A0A1I7YCU6"/>
<name>A0A1I7YCU6_9BILA</name>
<accession>A0A1I7YCU6</accession>
<reference evidence="2" key="1">
    <citation type="submission" date="2016-11" db="UniProtKB">
        <authorList>
            <consortium name="WormBaseParasite"/>
        </authorList>
    </citation>
    <scope>IDENTIFICATION</scope>
</reference>
<dbReference type="WBParaSite" id="L893_g15084.t1">
    <property type="protein sequence ID" value="L893_g15084.t1"/>
    <property type="gene ID" value="L893_g15084"/>
</dbReference>
<keyword evidence="1" id="KW-1185">Reference proteome</keyword>
<dbReference type="Proteomes" id="UP000095287">
    <property type="component" value="Unplaced"/>
</dbReference>